<evidence type="ECO:0008006" key="3">
    <source>
        <dbReference type="Google" id="ProtNLM"/>
    </source>
</evidence>
<keyword evidence="2" id="KW-1185">Reference proteome</keyword>
<dbReference type="AlphaFoldDB" id="A0A5N6AFX0"/>
<evidence type="ECO:0000313" key="2">
    <source>
        <dbReference type="Proteomes" id="UP000314251"/>
    </source>
</evidence>
<comment type="caution">
    <text evidence="1">The sequence shown here is derived from an EMBL/GenBank/DDBJ whole genome shotgun (WGS) entry which is preliminary data.</text>
</comment>
<organism evidence="1 2">
    <name type="scientific">Streptomyces mimosae</name>
    <dbReference type="NCBI Taxonomy" id="2586635"/>
    <lineage>
        <taxon>Bacteria</taxon>
        <taxon>Bacillati</taxon>
        <taxon>Actinomycetota</taxon>
        <taxon>Actinomycetes</taxon>
        <taxon>Kitasatosporales</taxon>
        <taxon>Streptomycetaceae</taxon>
        <taxon>Streptomyces</taxon>
    </lineage>
</organism>
<gene>
    <name evidence="1" type="ORF">FH607_011605</name>
</gene>
<dbReference type="Proteomes" id="UP000314251">
    <property type="component" value="Unassembled WGS sequence"/>
</dbReference>
<protein>
    <recommendedName>
        <fullName evidence="3">HTH domain-containing protein</fullName>
    </recommendedName>
</protein>
<evidence type="ECO:0000313" key="1">
    <source>
        <dbReference type="EMBL" id="KAB8166458.1"/>
    </source>
</evidence>
<dbReference type="RefSeq" id="WP_139667581.1">
    <property type="nucleotide sequence ID" value="NZ_VDLY02000006.1"/>
</dbReference>
<accession>A0A5N6AFX0</accession>
<reference evidence="1" key="1">
    <citation type="submission" date="2019-10" db="EMBL/GenBank/DDBJ databases">
        <title>Nonomuraea sp. nov., isolated from Phyllanthus amarus.</title>
        <authorList>
            <person name="Klykleung N."/>
            <person name="Tanasupawat S."/>
        </authorList>
    </citation>
    <scope>NUCLEOTIDE SEQUENCE [LARGE SCALE GENOMIC DNA]</scope>
    <source>
        <strain evidence="1">3MP-10</strain>
    </source>
</reference>
<dbReference type="Pfam" id="PF13384">
    <property type="entry name" value="HTH_23"/>
    <property type="match status" value="1"/>
</dbReference>
<dbReference type="EMBL" id="VDLY02000006">
    <property type="protein sequence ID" value="KAB8166458.1"/>
    <property type="molecule type" value="Genomic_DNA"/>
</dbReference>
<name>A0A5N6AFX0_9ACTN</name>
<dbReference type="OrthoDB" id="3579809at2"/>
<proteinExistence type="predicted"/>
<sequence>MTEVDLSPVTGASDPLAGLRLSRRARSDLERAEAVLVRRARNDGASWAAIAEALGVSRQAVHKKHGGRRLLGRSD</sequence>